<keyword evidence="15" id="KW-1185">Reference proteome</keyword>
<dbReference type="NCBIfam" id="NF004226">
    <property type="entry name" value="PRK05673.1"/>
    <property type="match status" value="1"/>
</dbReference>
<evidence type="ECO:0000256" key="8">
    <source>
        <dbReference type="ARBA" id="ARBA00022705"/>
    </source>
</evidence>
<dbReference type="InterPro" id="IPR004805">
    <property type="entry name" value="DnaE2/DnaE/PolC"/>
</dbReference>
<comment type="caution">
    <text evidence="14">The sequence shown here is derived from an EMBL/GenBank/DDBJ whole genome shotgun (WGS) entry which is preliminary data.</text>
</comment>
<dbReference type="PANTHER" id="PTHR32294">
    <property type="entry name" value="DNA POLYMERASE III SUBUNIT ALPHA"/>
    <property type="match status" value="1"/>
</dbReference>
<dbReference type="InterPro" id="IPR029460">
    <property type="entry name" value="DNAPol_HHH"/>
</dbReference>
<dbReference type="CDD" id="cd04485">
    <property type="entry name" value="DnaE_OBF"/>
    <property type="match status" value="1"/>
</dbReference>
<feature type="domain" description="Polymerase/histidinol phosphatase N-terminal" evidence="13">
    <location>
        <begin position="8"/>
        <end position="75"/>
    </location>
</feature>
<evidence type="ECO:0000256" key="1">
    <source>
        <dbReference type="ARBA" id="ARBA00004496"/>
    </source>
</evidence>
<dbReference type="CDD" id="cd07433">
    <property type="entry name" value="PHP_PolIIIA_DnaE1"/>
    <property type="match status" value="1"/>
</dbReference>
<dbReference type="Gene3D" id="3.20.20.140">
    <property type="entry name" value="Metal-dependent hydrolases"/>
    <property type="match status" value="1"/>
</dbReference>
<comment type="similarity">
    <text evidence="2">Belongs to the DNA polymerase type-C family. DnaE subfamily.</text>
</comment>
<dbReference type="InterPro" id="IPR040982">
    <property type="entry name" value="DNA_pol3_finger"/>
</dbReference>
<keyword evidence="8" id="KW-0235">DNA replication</keyword>
<evidence type="ECO:0000256" key="2">
    <source>
        <dbReference type="ARBA" id="ARBA00009496"/>
    </source>
</evidence>
<evidence type="ECO:0000259" key="13">
    <source>
        <dbReference type="SMART" id="SM00481"/>
    </source>
</evidence>
<evidence type="ECO:0000256" key="9">
    <source>
        <dbReference type="ARBA" id="ARBA00022932"/>
    </source>
</evidence>
<dbReference type="RefSeq" id="WP_188967825.1">
    <property type="nucleotide sequence ID" value="NZ_BMKW01000007.1"/>
</dbReference>
<dbReference type="GO" id="GO:0003887">
    <property type="term" value="F:DNA-directed DNA polymerase activity"/>
    <property type="evidence" value="ECO:0007669"/>
    <property type="project" value="UniProtKB-KW"/>
</dbReference>
<dbReference type="InterPro" id="IPR049821">
    <property type="entry name" value="PolIIIA_DnaE1_PHP"/>
</dbReference>
<keyword evidence="5" id="KW-0963">Cytoplasm</keyword>
<evidence type="ECO:0000256" key="12">
    <source>
        <dbReference type="ARBA" id="ARBA00049244"/>
    </source>
</evidence>
<keyword evidence="6" id="KW-0808">Transferase</keyword>
<dbReference type="InterPro" id="IPR003141">
    <property type="entry name" value="Pol/His_phosphatase_N"/>
</dbReference>
<dbReference type="GO" id="GO:0005737">
    <property type="term" value="C:cytoplasm"/>
    <property type="evidence" value="ECO:0007669"/>
    <property type="project" value="UniProtKB-SubCell"/>
</dbReference>
<evidence type="ECO:0000313" key="14">
    <source>
        <dbReference type="EMBL" id="GGJ20082.1"/>
    </source>
</evidence>
<dbReference type="PANTHER" id="PTHR32294:SF0">
    <property type="entry name" value="DNA POLYMERASE III SUBUNIT ALPHA"/>
    <property type="match status" value="1"/>
</dbReference>
<dbReference type="EMBL" id="BMKW01000007">
    <property type="protein sequence ID" value="GGJ20082.1"/>
    <property type="molecule type" value="Genomic_DNA"/>
</dbReference>
<dbReference type="Pfam" id="PF01336">
    <property type="entry name" value="tRNA_anti-codon"/>
    <property type="match status" value="1"/>
</dbReference>
<evidence type="ECO:0000256" key="6">
    <source>
        <dbReference type="ARBA" id="ARBA00022679"/>
    </source>
</evidence>
<dbReference type="InterPro" id="IPR011708">
    <property type="entry name" value="DNA_pol3_alpha_NTPase_dom"/>
</dbReference>
<evidence type="ECO:0000256" key="4">
    <source>
        <dbReference type="ARBA" id="ARBA00019114"/>
    </source>
</evidence>
<keyword evidence="7" id="KW-0548">Nucleotidyltransferase</keyword>
<dbReference type="GO" id="GO:0003676">
    <property type="term" value="F:nucleic acid binding"/>
    <property type="evidence" value="ECO:0007669"/>
    <property type="project" value="InterPro"/>
</dbReference>
<dbReference type="Pfam" id="PF14579">
    <property type="entry name" value="HHH_6"/>
    <property type="match status" value="1"/>
</dbReference>
<reference evidence="14" key="2">
    <citation type="submission" date="2020-09" db="EMBL/GenBank/DDBJ databases">
        <authorList>
            <person name="Sun Q."/>
            <person name="Zhou Y."/>
        </authorList>
    </citation>
    <scope>NUCLEOTIDE SEQUENCE</scope>
    <source>
        <strain evidence="14">CGMCC 1.3617</strain>
    </source>
</reference>
<dbReference type="Gene3D" id="1.10.10.1600">
    <property type="entry name" value="Bacterial DNA polymerase III alpha subunit, thumb domain"/>
    <property type="match status" value="1"/>
</dbReference>
<dbReference type="Pfam" id="PF07733">
    <property type="entry name" value="DNA_pol3_alpha"/>
    <property type="match status" value="1"/>
</dbReference>
<dbReference type="Pfam" id="PF17657">
    <property type="entry name" value="DNA_pol3_finger"/>
    <property type="match status" value="1"/>
</dbReference>
<dbReference type="SUPFAM" id="SSF89550">
    <property type="entry name" value="PHP domain-like"/>
    <property type="match status" value="1"/>
</dbReference>
<proteinExistence type="inferred from homology"/>
<dbReference type="AlphaFoldDB" id="A0A917NR29"/>
<evidence type="ECO:0000256" key="5">
    <source>
        <dbReference type="ARBA" id="ARBA00022490"/>
    </source>
</evidence>
<reference evidence="14" key="1">
    <citation type="journal article" date="2014" name="Int. J. Syst. Evol. Microbiol.">
        <title>Complete genome sequence of Corynebacterium casei LMG S-19264T (=DSM 44701T), isolated from a smear-ripened cheese.</title>
        <authorList>
            <consortium name="US DOE Joint Genome Institute (JGI-PGF)"/>
            <person name="Walter F."/>
            <person name="Albersmeier A."/>
            <person name="Kalinowski J."/>
            <person name="Ruckert C."/>
        </authorList>
    </citation>
    <scope>NUCLEOTIDE SEQUENCE</scope>
    <source>
        <strain evidence="14">CGMCC 1.3617</strain>
    </source>
</reference>
<comment type="subcellular location">
    <subcellularLocation>
        <location evidence="1">Cytoplasm</location>
    </subcellularLocation>
</comment>
<dbReference type="InterPro" id="IPR004013">
    <property type="entry name" value="PHP_dom"/>
</dbReference>
<evidence type="ECO:0000256" key="7">
    <source>
        <dbReference type="ARBA" id="ARBA00022695"/>
    </source>
</evidence>
<dbReference type="EC" id="2.7.7.7" evidence="3"/>
<evidence type="ECO:0000256" key="11">
    <source>
        <dbReference type="ARBA" id="ARBA00026073"/>
    </source>
</evidence>
<dbReference type="GO" id="GO:0008408">
    <property type="term" value="F:3'-5' exonuclease activity"/>
    <property type="evidence" value="ECO:0007669"/>
    <property type="project" value="InterPro"/>
</dbReference>
<dbReference type="Gene3D" id="1.10.150.870">
    <property type="match status" value="1"/>
</dbReference>
<protein>
    <recommendedName>
        <fullName evidence="4">DNA polymerase III subunit alpha</fullName>
        <ecNumber evidence="3">2.7.7.7</ecNumber>
    </recommendedName>
</protein>
<dbReference type="Proteomes" id="UP000661507">
    <property type="component" value="Unassembled WGS sequence"/>
</dbReference>
<dbReference type="SMART" id="SM00481">
    <property type="entry name" value="POLIIIAc"/>
    <property type="match status" value="1"/>
</dbReference>
<comment type="function">
    <text evidence="10">DNA polymerase III is a complex, multichain enzyme responsible for most of the replicative synthesis in bacteria. This DNA polymerase also exhibits 3' to 5' exonuclease activity. The alpha chain is the DNA polymerase.</text>
</comment>
<dbReference type="InterPro" id="IPR004365">
    <property type="entry name" value="NA-bd_OB_tRNA"/>
</dbReference>
<gene>
    <name evidence="14" type="ORF">GCM10011320_29230</name>
</gene>
<evidence type="ECO:0000313" key="15">
    <source>
        <dbReference type="Proteomes" id="UP000661507"/>
    </source>
</evidence>
<evidence type="ECO:0000256" key="3">
    <source>
        <dbReference type="ARBA" id="ARBA00012417"/>
    </source>
</evidence>
<dbReference type="InterPro" id="IPR016195">
    <property type="entry name" value="Pol/histidinol_Pase-like"/>
</dbReference>
<name>A0A917NR29_9PROT</name>
<dbReference type="NCBIfam" id="TIGR00594">
    <property type="entry name" value="polc"/>
    <property type="match status" value="1"/>
</dbReference>
<dbReference type="GO" id="GO:0006260">
    <property type="term" value="P:DNA replication"/>
    <property type="evidence" value="ECO:0007669"/>
    <property type="project" value="UniProtKB-KW"/>
</dbReference>
<accession>A0A917NR29</accession>
<comment type="catalytic activity">
    <reaction evidence="12">
        <text>DNA(n) + a 2'-deoxyribonucleoside 5'-triphosphate = DNA(n+1) + diphosphate</text>
        <dbReference type="Rhea" id="RHEA:22508"/>
        <dbReference type="Rhea" id="RHEA-COMP:17339"/>
        <dbReference type="Rhea" id="RHEA-COMP:17340"/>
        <dbReference type="ChEBI" id="CHEBI:33019"/>
        <dbReference type="ChEBI" id="CHEBI:61560"/>
        <dbReference type="ChEBI" id="CHEBI:173112"/>
        <dbReference type="EC" id="2.7.7.7"/>
    </reaction>
</comment>
<keyword evidence="9 14" id="KW-0239">DNA-directed DNA polymerase</keyword>
<dbReference type="InterPro" id="IPR041931">
    <property type="entry name" value="DNA_pol3_alpha_thumb_dom"/>
</dbReference>
<sequence length="1153" mass="125627">MTEPAAFIHLHVHSAYSLSEGAIKADKLAALAASNGMPAVALTDSANMFGALEFAEYCSKKGVQPIMGCQLFLTRAEADPDRPDVARQNPDPLVALAMDGAGLENLQKLSSNGYLRDDPSGRPAITLDLLRRHSEGIFLLTGGTLGTVARLLGDGRRDAATRILHELREAFPDRLAVELHRHGLPQERAIEAGLLALANEARLPIVAANDVYFAAREMHEAHDALLCIAEGRTMAERERRRVTPEHWFKPAAMMRELFADLPEACDNTIAIARMCAVMAESKKPELPICPKVGEGMTEAETVRAMAKDGLEKRLDAMQPPPDEAKRQVYRDRLDYELGVIEKMGFPGYFLIVADFIQWAKAQTPPIPVGPGRGSGAGSVAAWSLLITDLDPLRFGLLFERFLNPERVSMPDFDIDFCQDRRDEVIQYVVREYGADRVAQIITFGKLQAKAAVRDVGRVLGMPYGQVDKIASLIPFNPAKPVTLGQAIEGEPRLQEMRDGDEQVARLLDIALQVEGLYRNASTHAAGVVIGRKPLVEIVPLYRDPRSPMLVTQYSMKYAEAASLVKFDFLGLKTLTVIERALAILKGQGVEVDIAAIPLDDTKTYAMLAKGDAAGVFQFEGQGMRDCLRQMRASRFEDLVAAVALYRPGPMANIPAYCARKLGEAWEPPHPAIMHILSETYGIMVYQEQVMQIAQDLAGYSLGGADLLRRAMGKKIRSEMEAQRKIFCEGAEGRGIDAAKAAEIFDLMERFADYGFNKSHAAAYALVSYQTAWLKANHTVAFLAASMTLDLSNTDKLAGHMQECARLGIPILPPDINRSGAEFRVETTPEGKEAIRFALAAVKRVGEAAMKDLVKARDADGPFVSLADLAGRVDPKLLNKMQIENLARAGAFECLEKNRAKVMAGAETILRRAQASAEERGSGQIGLFGADSQRNEPLRLPDVPDWPLLERLSHEAEAVGFHISAHPLDTYRKALQRLGVTSSALIADRTRSGSARLKLAGTVVNAKERTTKTGSRMAWIRLSDAQGSFEVTCFSEVLNRSRDLLAEGNAVLVSAEARMEGEALRLTASDVEALDKAASGAGGGVRLWLDDVSGLGPIQALLTREGRGRGRVVLVPRTGPGQEVEVALPGGFNIGPRMMQAMKVMPGVSAMEEI</sequence>
<evidence type="ECO:0000256" key="10">
    <source>
        <dbReference type="ARBA" id="ARBA00025611"/>
    </source>
</evidence>
<comment type="subunit">
    <text evidence="11">DNA polymerase III contains a core (composed of alpha, epsilon and theta chains) that associates with a tau subunit. This core dimerizes to form the POLIII' complex. PolIII' associates with the gamma complex (composed of gamma, delta, delta', psi and chi chains) and with the beta chain to form the complete DNA polymerase III complex.</text>
</comment>
<organism evidence="14 15">
    <name type="scientific">Neoroseomonas lacus</name>
    <dbReference type="NCBI Taxonomy" id="287609"/>
    <lineage>
        <taxon>Bacteria</taxon>
        <taxon>Pseudomonadati</taxon>
        <taxon>Pseudomonadota</taxon>
        <taxon>Alphaproteobacteria</taxon>
        <taxon>Acetobacterales</taxon>
        <taxon>Acetobacteraceae</taxon>
        <taxon>Neoroseomonas</taxon>
    </lineage>
</organism>
<dbReference type="Pfam" id="PF02811">
    <property type="entry name" value="PHP"/>
    <property type="match status" value="1"/>
</dbReference>